<feature type="domain" description="S-adenosyl-L-homocysteine hydrolase NAD binding" evidence="5">
    <location>
        <begin position="183"/>
        <end position="345"/>
    </location>
</feature>
<comment type="cofactor">
    <cofactor evidence="1">
        <name>NAD(+)</name>
        <dbReference type="ChEBI" id="CHEBI:57540"/>
    </cofactor>
</comment>
<dbReference type="GO" id="GO:0005829">
    <property type="term" value="C:cytosol"/>
    <property type="evidence" value="ECO:0007669"/>
    <property type="project" value="TreeGrafter"/>
</dbReference>
<dbReference type="Gene3D" id="3.40.50.1480">
    <property type="entry name" value="Adenosylhomocysteinase-like"/>
    <property type="match status" value="1"/>
</dbReference>
<protein>
    <submittedName>
        <fullName evidence="6">Adenosylhomocysteinase</fullName>
        <ecNumber evidence="6">3.3.1.1</ecNumber>
    </submittedName>
</protein>
<accession>A0A0M7AAN6</accession>
<dbReference type="SUPFAM" id="SSF51735">
    <property type="entry name" value="NAD(P)-binding Rossmann-fold domains"/>
    <property type="match status" value="1"/>
</dbReference>
<comment type="similarity">
    <text evidence="2">Belongs to the adenosylhomocysteinase family.</text>
</comment>
<dbReference type="SMART" id="SM00996">
    <property type="entry name" value="AdoHcyase"/>
    <property type="match status" value="1"/>
</dbReference>
<evidence type="ECO:0000256" key="4">
    <source>
        <dbReference type="ARBA" id="ARBA00023027"/>
    </source>
</evidence>
<evidence type="ECO:0000256" key="1">
    <source>
        <dbReference type="ARBA" id="ARBA00001911"/>
    </source>
</evidence>
<name>A0A0M7AAN6_9HYPH</name>
<dbReference type="GO" id="GO:0004013">
    <property type="term" value="F:adenosylhomocysteinase activity"/>
    <property type="evidence" value="ECO:0007669"/>
    <property type="project" value="TreeGrafter"/>
</dbReference>
<keyword evidence="7" id="KW-1185">Reference proteome</keyword>
<dbReference type="PANTHER" id="PTHR23420:SF0">
    <property type="entry name" value="ADENOSYLHOMOCYSTEINASE"/>
    <property type="match status" value="1"/>
</dbReference>
<evidence type="ECO:0000259" key="5">
    <source>
        <dbReference type="SMART" id="SM00997"/>
    </source>
</evidence>
<organism evidence="6 7">
    <name type="scientific">Roseibium alexandrii</name>
    <dbReference type="NCBI Taxonomy" id="388408"/>
    <lineage>
        <taxon>Bacteria</taxon>
        <taxon>Pseudomonadati</taxon>
        <taxon>Pseudomonadota</taxon>
        <taxon>Alphaproteobacteria</taxon>
        <taxon>Hyphomicrobiales</taxon>
        <taxon>Stappiaceae</taxon>
        <taxon>Roseibium</taxon>
    </lineage>
</organism>
<dbReference type="AlphaFoldDB" id="A0A0M7AAN6"/>
<dbReference type="InterPro" id="IPR015878">
    <property type="entry name" value="Ado_hCys_hydrolase_NAD-bd"/>
</dbReference>
<dbReference type="SMART" id="SM00997">
    <property type="entry name" value="AdoHcyase_NAD"/>
    <property type="match status" value="1"/>
</dbReference>
<dbReference type="InterPro" id="IPR000043">
    <property type="entry name" value="Adenosylhomocysteinase-like"/>
</dbReference>
<dbReference type="Gene3D" id="3.40.50.720">
    <property type="entry name" value="NAD(P)-binding Rossmann-like Domain"/>
    <property type="match status" value="1"/>
</dbReference>
<dbReference type="Proteomes" id="UP000053235">
    <property type="component" value="Unassembled WGS sequence"/>
</dbReference>
<evidence type="ECO:0000313" key="6">
    <source>
        <dbReference type="EMBL" id="CTQ71532.1"/>
    </source>
</evidence>
<sequence length="397" mass="43842">MTPLNNMALGASVDYVRRANYLPALVERLDLCQAETHRFMLVAHLFDDTMRMIDALAGIMDFDAIIGIPYSSGSDATRTKWQSRYGSIVHCPKTEDDFKETLAAAIQKSFLQCRSSGQKLVIQEVGGYVVELLHERFADQLDLVEGVVEITKQGVWRAEQLNLKVPVLHCADSELKRLEAKRCGETIVRCLDGLSRDLGNSLAGRHAAVFGAGWIGSGVAHAFRRLDVIPMVIDTDPLKVAEARLSGLQAHMSPRDLDKCDLIVGAAGRLSITEQVLRQLRNGCMVASASSRRIEIDVDYLETAPSADIHASIRAFHFQNDIGHGERQICLVNDGYPANFIPGSGSVADEIVELILGELIVLMSDITFYPYEPGIHRITPASEALCTQLWIEQRDQL</sequence>
<dbReference type="STRING" id="388408.LAX5112_02855"/>
<evidence type="ECO:0000256" key="3">
    <source>
        <dbReference type="ARBA" id="ARBA00022563"/>
    </source>
</evidence>
<dbReference type="InterPro" id="IPR036291">
    <property type="entry name" value="NAD(P)-bd_dom_sf"/>
</dbReference>
<dbReference type="GO" id="GO:0033353">
    <property type="term" value="P:S-adenosylmethionine cycle"/>
    <property type="evidence" value="ECO:0007669"/>
    <property type="project" value="TreeGrafter"/>
</dbReference>
<dbReference type="GO" id="GO:0006730">
    <property type="term" value="P:one-carbon metabolic process"/>
    <property type="evidence" value="ECO:0007669"/>
    <property type="project" value="UniProtKB-KW"/>
</dbReference>
<dbReference type="EC" id="3.3.1.1" evidence="6"/>
<keyword evidence="4" id="KW-0520">NAD</keyword>
<dbReference type="PANTHER" id="PTHR23420">
    <property type="entry name" value="ADENOSYLHOMOCYSTEINASE"/>
    <property type="match status" value="1"/>
</dbReference>
<keyword evidence="3" id="KW-0554">One-carbon metabolism</keyword>
<reference evidence="7" key="1">
    <citation type="submission" date="2015-07" db="EMBL/GenBank/DDBJ databases">
        <authorList>
            <person name="Rodrigo-Torres Lidia"/>
            <person name="Arahal R.David."/>
        </authorList>
    </citation>
    <scope>NUCLEOTIDE SEQUENCE [LARGE SCALE GENOMIC DNA]</scope>
    <source>
        <strain evidence="7">CECT 5112</strain>
    </source>
</reference>
<gene>
    <name evidence="6" type="primary">ahcY_1</name>
    <name evidence="6" type="ORF">LAX5112_02855</name>
</gene>
<dbReference type="Pfam" id="PF00670">
    <property type="entry name" value="AdoHcyase_NAD"/>
    <property type="match status" value="1"/>
</dbReference>
<proteinExistence type="inferred from homology"/>
<evidence type="ECO:0000313" key="7">
    <source>
        <dbReference type="Proteomes" id="UP000053235"/>
    </source>
</evidence>
<evidence type="ECO:0000256" key="2">
    <source>
        <dbReference type="ARBA" id="ARBA00007122"/>
    </source>
</evidence>
<keyword evidence="6" id="KW-0378">Hydrolase</keyword>
<dbReference type="EMBL" id="CXWD01000010">
    <property type="protein sequence ID" value="CTQ71532.1"/>
    <property type="molecule type" value="Genomic_DNA"/>
</dbReference>
<dbReference type="InterPro" id="IPR042172">
    <property type="entry name" value="Adenosylhomocyst_ase-like_sf"/>
</dbReference>
<dbReference type="RefSeq" id="WP_208981351.1">
    <property type="nucleotide sequence ID" value="NZ_CXWD01000010.1"/>
</dbReference>